<evidence type="ECO:0000313" key="1">
    <source>
        <dbReference type="EMBL" id="AAP95330.1"/>
    </source>
</evidence>
<protein>
    <submittedName>
        <fullName evidence="1">Uncharacterized protein</fullName>
    </submittedName>
</protein>
<dbReference type="KEGG" id="hdu:HD_0359"/>
<dbReference type="STRING" id="233412.HD_0359"/>
<reference evidence="2" key="1">
    <citation type="submission" date="2003-06" db="EMBL/GenBank/DDBJ databases">
        <title>The complete genome sequence of Haemophilus ducreyi.</title>
        <authorList>
            <person name="Munson R.S. Jr."/>
            <person name="Ray W.C."/>
            <person name="Mahairas G."/>
            <person name="Sabo P."/>
            <person name="Mungur R."/>
            <person name="Johnson L."/>
            <person name="Nguyen D."/>
            <person name="Wang J."/>
            <person name="Forst C."/>
            <person name="Hood L."/>
        </authorList>
    </citation>
    <scope>NUCLEOTIDE SEQUENCE [LARGE SCALE GENOMIC DNA]</scope>
    <source>
        <strain evidence="2">35000HP / ATCC 700724</strain>
    </source>
</reference>
<dbReference type="EMBL" id="AE017143">
    <property type="protein sequence ID" value="AAP95330.1"/>
    <property type="molecule type" value="Genomic_DNA"/>
</dbReference>
<dbReference type="RefSeq" id="WP_010944383.1">
    <property type="nucleotide sequence ID" value="NC_002940.2"/>
</dbReference>
<evidence type="ECO:0000313" key="2">
    <source>
        <dbReference type="Proteomes" id="UP000001022"/>
    </source>
</evidence>
<dbReference type="Proteomes" id="UP000001022">
    <property type="component" value="Chromosome"/>
</dbReference>
<proteinExistence type="predicted"/>
<gene>
    <name evidence="1" type="ordered locus">HD_0359</name>
</gene>
<keyword evidence="2" id="KW-1185">Reference proteome</keyword>
<name>Q7VNW7_HAEDU</name>
<accession>Q7VNW7</accession>
<sequence>MKNYRFWGRLLTNPIVQAQAKIVVNLGDLIALCVLLNANDLFNNKA</sequence>
<dbReference type="AlphaFoldDB" id="Q7VNW7"/>
<dbReference type="HOGENOM" id="CLU_3184311_0_0_6"/>
<organism evidence="1 2">
    <name type="scientific">Haemophilus ducreyi (strain 35000HP / ATCC 700724)</name>
    <dbReference type="NCBI Taxonomy" id="233412"/>
    <lineage>
        <taxon>Bacteria</taxon>
        <taxon>Pseudomonadati</taxon>
        <taxon>Pseudomonadota</taxon>
        <taxon>Gammaproteobacteria</taxon>
        <taxon>Pasteurellales</taxon>
        <taxon>Pasteurellaceae</taxon>
        <taxon>Haemophilus</taxon>
    </lineage>
</organism>